<proteinExistence type="predicted"/>
<dbReference type="EMBL" id="JARXIC010000010">
    <property type="protein sequence ID" value="MDQ8194379.1"/>
    <property type="molecule type" value="Genomic_DNA"/>
</dbReference>
<protein>
    <submittedName>
        <fullName evidence="2">Uncharacterized protein</fullName>
    </submittedName>
</protein>
<evidence type="ECO:0000256" key="1">
    <source>
        <dbReference type="SAM" id="Phobius"/>
    </source>
</evidence>
<feature type="transmembrane region" description="Helical" evidence="1">
    <location>
        <begin position="6"/>
        <end position="29"/>
    </location>
</feature>
<keyword evidence="1" id="KW-0472">Membrane</keyword>
<gene>
    <name evidence="2" type="ORF">QEH59_08075</name>
</gene>
<keyword evidence="1" id="KW-1133">Transmembrane helix</keyword>
<comment type="caution">
    <text evidence="2">The sequence shown here is derived from an EMBL/GenBank/DDBJ whole genome shotgun (WGS) entry which is preliminary data.</text>
</comment>
<organism evidence="2 3">
    <name type="scientific">Thalassobacterium sedimentorum</name>
    <dbReference type="NCBI Taxonomy" id="3041258"/>
    <lineage>
        <taxon>Bacteria</taxon>
        <taxon>Pseudomonadati</taxon>
        <taxon>Verrucomicrobiota</taxon>
        <taxon>Opitutia</taxon>
        <taxon>Puniceicoccales</taxon>
        <taxon>Coraliomargaritaceae</taxon>
        <taxon>Thalassobacterium</taxon>
    </lineage>
</organism>
<keyword evidence="1" id="KW-0812">Transmembrane</keyword>
<accession>A0ABU1AHT5</accession>
<evidence type="ECO:0000313" key="2">
    <source>
        <dbReference type="EMBL" id="MDQ8194379.1"/>
    </source>
</evidence>
<dbReference type="Proteomes" id="UP001243717">
    <property type="component" value="Unassembled WGS sequence"/>
</dbReference>
<keyword evidence="3" id="KW-1185">Reference proteome</keyword>
<reference evidence="2 3" key="1">
    <citation type="submission" date="2023-04" db="EMBL/GenBank/DDBJ databases">
        <title>A novel bacteria isolated from coastal sediment.</title>
        <authorList>
            <person name="Liu X.-J."/>
            <person name="Du Z.-J."/>
        </authorList>
    </citation>
    <scope>NUCLEOTIDE SEQUENCE [LARGE SCALE GENOMIC DNA]</scope>
    <source>
        <strain evidence="2 3">SDUM461004</strain>
    </source>
</reference>
<dbReference type="RefSeq" id="WP_308984854.1">
    <property type="nucleotide sequence ID" value="NZ_JARXIC010000010.1"/>
</dbReference>
<feature type="transmembrane region" description="Helical" evidence="1">
    <location>
        <begin position="50"/>
        <end position="75"/>
    </location>
</feature>
<evidence type="ECO:0000313" key="3">
    <source>
        <dbReference type="Proteomes" id="UP001243717"/>
    </source>
</evidence>
<feature type="transmembrane region" description="Helical" evidence="1">
    <location>
        <begin position="131"/>
        <end position="150"/>
    </location>
</feature>
<name>A0ABU1AHT5_9BACT</name>
<sequence length="152" mass="16538">MDILTALILGAICGLIGAFVMNIFMRAVGRSFDRRADMVRALGSFFTGRLENAAVVGTAIHAVAGIVFGMIYFAIMQTMGALMFPQAIFLGLGFGFFHGLITSYALMFYASERHPLEDYRKATMQEGVLHLLGHMIFGLITGLFGSLIVLGF</sequence>
<feature type="transmembrane region" description="Helical" evidence="1">
    <location>
        <begin position="87"/>
        <end position="110"/>
    </location>
</feature>